<comment type="caution">
    <text evidence="1">The sequence shown here is derived from an EMBL/GenBank/DDBJ whole genome shotgun (WGS) entry which is preliminary data.</text>
</comment>
<dbReference type="Proteomes" id="UP001281147">
    <property type="component" value="Unassembled WGS sequence"/>
</dbReference>
<name>A0ACC3N2N1_9PEZI</name>
<evidence type="ECO:0000313" key="1">
    <source>
        <dbReference type="EMBL" id="KAK3708449.1"/>
    </source>
</evidence>
<sequence length="217" mass="24765">MAGSAEVFDFFALSLEIRDMIYDELLDFEKNLGIRNATVTVRSMPRIEHSLVSRQFNSELGDRAKRSSMLLVEDRFDPGRIRLELQLHAGLRPLRCLQLKLYLDCEQNHQDEVCGVDEESARHYRWITSLTAQMPHLRSLSLELHLGQTSVEKNCHQTLLACQSRFTALQHLTSCDVYLIDEDYLQGKCDVGKQLMAWSNKTGKLQSIGTAELGKGH</sequence>
<dbReference type="EMBL" id="JAUTXU010000101">
    <property type="protein sequence ID" value="KAK3708449.1"/>
    <property type="molecule type" value="Genomic_DNA"/>
</dbReference>
<keyword evidence="2" id="KW-1185">Reference proteome</keyword>
<proteinExistence type="predicted"/>
<accession>A0ACC3N2N1</accession>
<organism evidence="1 2">
    <name type="scientific">Vermiconidia calcicola</name>
    <dbReference type="NCBI Taxonomy" id="1690605"/>
    <lineage>
        <taxon>Eukaryota</taxon>
        <taxon>Fungi</taxon>
        <taxon>Dikarya</taxon>
        <taxon>Ascomycota</taxon>
        <taxon>Pezizomycotina</taxon>
        <taxon>Dothideomycetes</taxon>
        <taxon>Dothideomycetidae</taxon>
        <taxon>Mycosphaerellales</taxon>
        <taxon>Extremaceae</taxon>
        <taxon>Vermiconidia</taxon>
    </lineage>
</organism>
<gene>
    <name evidence="1" type="ORF">LTR37_011545</name>
</gene>
<reference evidence="1" key="1">
    <citation type="submission" date="2023-07" db="EMBL/GenBank/DDBJ databases">
        <title>Black Yeasts Isolated from many extreme environments.</title>
        <authorList>
            <person name="Coleine C."/>
            <person name="Stajich J.E."/>
            <person name="Selbmann L."/>
        </authorList>
    </citation>
    <scope>NUCLEOTIDE SEQUENCE</scope>
    <source>
        <strain evidence="1">CCFEE 5714</strain>
    </source>
</reference>
<evidence type="ECO:0000313" key="2">
    <source>
        <dbReference type="Proteomes" id="UP001281147"/>
    </source>
</evidence>
<protein>
    <submittedName>
        <fullName evidence="1">Uncharacterized protein</fullName>
    </submittedName>
</protein>